<dbReference type="InterPro" id="IPR005135">
    <property type="entry name" value="Endo/exonuclease/phosphatase"/>
</dbReference>
<feature type="non-terminal residue" evidence="13">
    <location>
        <position position="272"/>
    </location>
</feature>
<evidence type="ECO:0000313" key="13">
    <source>
        <dbReference type="EMBL" id="RPA81311.1"/>
    </source>
</evidence>
<reference evidence="13 14" key="1">
    <citation type="journal article" date="2018" name="Nat. Ecol. Evol.">
        <title>Pezizomycetes genomes reveal the molecular basis of ectomycorrhizal truffle lifestyle.</title>
        <authorList>
            <person name="Murat C."/>
            <person name="Payen T."/>
            <person name="Noel B."/>
            <person name="Kuo A."/>
            <person name="Morin E."/>
            <person name="Chen J."/>
            <person name="Kohler A."/>
            <person name="Krizsan K."/>
            <person name="Balestrini R."/>
            <person name="Da Silva C."/>
            <person name="Montanini B."/>
            <person name="Hainaut M."/>
            <person name="Levati E."/>
            <person name="Barry K.W."/>
            <person name="Belfiori B."/>
            <person name="Cichocki N."/>
            <person name="Clum A."/>
            <person name="Dockter R.B."/>
            <person name="Fauchery L."/>
            <person name="Guy J."/>
            <person name="Iotti M."/>
            <person name="Le Tacon F."/>
            <person name="Lindquist E.A."/>
            <person name="Lipzen A."/>
            <person name="Malagnac F."/>
            <person name="Mello A."/>
            <person name="Molinier V."/>
            <person name="Miyauchi S."/>
            <person name="Poulain J."/>
            <person name="Riccioni C."/>
            <person name="Rubini A."/>
            <person name="Sitrit Y."/>
            <person name="Splivallo R."/>
            <person name="Traeger S."/>
            <person name="Wang M."/>
            <person name="Zifcakova L."/>
            <person name="Wipf D."/>
            <person name="Zambonelli A."/>
            <person name="Paolocci F."/>
            <person name="Nowrousian M."/>
            <person name="Ottonello S."/>
            <person name="Baldrian P."/>
            <person name="Spatafora J.W."/>
            <person name="Henrissat B."/>
            <person name="Nagy L.G."/>
            <person name="Aury J.M."/>
            <person name="Wincker P."/>
            <person name="Grigoriev I.V."/>
            <person name="Bonfante P."/>
            <person name="Martin F.M."/>
        </authorList>
    </citation>
    <scope>NUCLEOTIDE SEQUENCE [LARGE SCALE GENOMIC DNA]</scope>
    <source>
        <strain evidence="13 14">RN42</strain>
    </source>
</reference>
<dbReference type="Proteomes" id="UP000275078">
    <property type="component" value="Unassembled WGS sequence"/>
</dbReference>
<evidence type="ECO:0000256" key="6">
    <source>
        <dbReference type="ARBA" id="ARBA00022763"/>
    </source>
</evidence>
<dbReference type="AlphaFoldDB" id="A0A3N4IAT5"/>
<keyword evidence="6" id="KW-0227">DNA damage</keyword>
<dbReference type="PANTHER" id="PTHR15822:SF4">
    <property type="entry name" value="TYROSYL-DNA PHOSPHODIESTERASE 2"/>
    <property type="match status" value="1"/>
</dbReference>
<protein>
    <recommendedName>
        <fullName evidence="12">Endonuclease/exonuclease/phosphatase domain-containing protein</fullName>
    </recommendedName>
</protein>
<feature type="domain" description="Endonuclease/exonuclease/phosphatase" evidence="12">
    <location>
        <begin position="36"/>
        <end position="262"/>
    </location>
</feature>
<evidence type="ECO:0000256" key="8">
    <source>
        <dbReference type="ARBA" id="ARBA00022842"/>
    </source>
</evidence>
<dbReference type="OrthoDB" id="9975959at2759"/>
<evidence type="ECO:0000259" key="12">
    <source>
        <dbReference type="Pfam" id="PF03372"/>
    </source>
</evidence>
<proteinExistence type="predicted"/>
<evidence type="ECO:0000256" key="7">
    <source>
        <dbReference type="ARBA" id="ARBA00022801"/>
    </source>
</evidence>
<organism evidence="13 14">
    <name type="scientific">Ascobolus immersus RN42</name>
    <dbReference type="NCBI Taxonomy" id="1160509"/>
    <lineage>
        <taxon>Eukaryota</taxon>
        <taxon>Fungi</taxon>
        <taxon>Dikarya</taxon>
        <taxon>Ascomycota</taxon>
        <taxon>Pezizomycotina</taxon>
        <taxon>Pezizomycetes</taxon>
        <taxon>Pezizales</taxon>
        <taxon>Ascobolaceae</taxon>
        <taxon>Ascobolus</taxon>
    </lineage>
</organism>
<dbReference type="GO" id="GO:0005737">
    <property type="term" value="C:cytoplasm"/>
    <property type="evidence" value="ECO:0007669"/>
    <property type="project" value="TreeGrafter"/>
</dbReference>
<dbReference type="InterPro" id="IPR051547">
    <property type="entry name" value="TDP2-like"/>
</dbReference>
<evidence type="ECO:0000256" key="4">
    <source>
        <dbReference type="ARBA" id="ARBA00022722"/>
    </source>
</evidence>
<evidence type="ECO:0000256" key="2">
    <source>
        <dbReference type="ARBA" id="ARBA00001946"/>
    </source>
</evidence>
<comment type="cofactor">
    <cofactor evidence="2">
        <name>Mg(2+)</name>
        <dbReference type="ChEBI" id="CHEBI:18420"/>
    </cofactor>
</comment>
<evidence type="ECO:0000256" key="5">
    <source>
        <dbReference type="ARBA" id="ARBA00022723"/>
    </source>
</evidence>
<keyword evidence="14" id="KW-1185">Reference proteome</keyword>
<dbReference type="CDD" id="cd09080">
    <property type="entry name" value="TDP2"/>
    <property type="match status" value="1"/>
</dbReference>
<keyword evidence="10" id="KW-0539">Nucleus</keyword>
<accession>A0A3N4IAT5</accession>
<name>A0A3N4IAT5_ASCIM</name>
<gene>
    <name evidence="13" type="ORF">BJ508DRAFT_192085</name>
</gene>
<dbReference type="GO" id="GO:0046872">
    <property type="term" value="F:metal ion binding"/>
    <property type="evidence" value="ECO:0007669"/>
    <property type="project" value="UniProtKB-KW"/>
</dbReference>
<comment type="subcellular location">
    <subcellularLocation>
        <location evidence="3">Nucleus</location>
        <location evidence="3">PML body</location>
    </subcellularLocation>
</comment>
<feature type="non-terminal residue" evidence="13">
    <location>
        <position position="1"/>
    </location>
</feature>
<keyword evidence="7" id="KW-0378">Hydrolase</keyword>
<dbReference type="Gene3D" id="3.60.10.10">
    <property type="entry name" value="Endonuclease/exonuclease/phosphatase"/>
    <property type="match status" value="1"/>
</dbReference>
<keyword evidence="9" id="KW-0234">DNA repair</keyword>
<dbReference type="GO" id="GO:0070260">
    <property type="term" value="F:5'-tyrosyl-DNA phosphodiesterase activity"/>
    <property type="evidence" value="ECO:0007669"/>
    <property type="project" value="TreeGrafter"/>
</dbReference>
<evidence type="ECO:0000256" key="10">
    <source>
        <dbReference type="ARBA" id="ARBA00023242"/>
    </source>
</evidence>
<dbReference type="PANTHER" id="PTHR15822">
    <property type="entry name" value="TRAF AND TNF RECEPTOR-ASSOCIATED PROTEIN"/>
    <property type="match status" value="1"/>
</dbReference>
<comment type="cofactor">
    <cofactor evidence="1">
        <name>Mn(2+)</name>
        <dbReference type="ChEBI" id="CHEBI:29035"/>
    </cofactor>
</comment>
<dbReference type="EMBL" id="ML119680">
    <property type="protein sequence ID" value="RPA81311.1"/>
    <property type="molecule type" value="Genomic_DNA"/>
</dbReference>
<dbReference type="GO" id="GO:0004518">
    <property type="term" value="F:nuclease activity"/>
    <property type="evidence" value="ECO:0007669"/>
    <property type="project" value="UniProtKB-KW"/>
</dbReference>
<sequence length="272" mass="30144">HIFDPTFEKWIAYRHSASTSPVLPVPFTSHAPVLLLSWNIDSGRPLPVQRLKAALHYFRTLRTLDIIHLQEVHPDALEALLADIWVRENYATITIELPHYSKKYGTITLISKRRISAIGRCFRVPFSSSVMGREALVLDLRVEGGFVRFINVHLESLAGYGIKARQKQMGECCEMLRGRTYTVLGAVLAGDVNAIAEEDARLPRLCGLLDLWEAKDHSRVWHSQNGAGGGEDGRRNGNTWGYQPEGGSPPGRLDKVLVAGQVSGEVKVVGKG</sequence>
<dbReference type="GO" id="GO:0003697">
    <property type="term" value="F:single-stranded DNA binding"/>
    <property type="evidence" value="ECO:0007669"/>
    <property type="project" value="TreeGrafter"/>
</dbReference>
<dbReference type="GO" id="GO:0006302">
    <property type="term" value="P:double-strand break repair"/>
    <property type="evidence" value="ECO:0007669"/>
    <property type="project" value="TreeGrafter"/>
</dbReference>
<evidence type="ECO:0000256" key="11">
    <source>
        <dbReference type="SAM" id="MobiDB-lite"/>
    </source>
</evidence>
<evidence type="ECO:0000313" key="14">
    <source>
        <dbReference type="Proteomes" id="UP000275078"/>
    </source>
</evidence>
<feature type="region of interest" description="Disordered" evidence="11">
    <location>
        <begin position="222"/>
        <end position="252"/>
    </location>
</feature>
<dbReference type="SUPFAM" id="SSF56219">
    <property type="entry name" value="DNase I-like"/>
    <property type="match status" value="1"/>
</dbReference>
<evidence type="ECO:0000256" key="3">
    <source>
        <dbReference type="ARBA" id="ARBA00004322"/>
    </source>
</evidence>
<evidence type="ECO:0000256" key="1">
    <source>
        <dbReference type="ARBA" id="ARBA00001936"/>
    </source>
</evidence>
<keyword evidence="5" id="KW-0479">Metal-binding</keyword>
<dbReference type="Pfam" id="PF03372">
    <property type="entry name" value="Exo_endo_phos"/>
    <property type="match status" value="1"/>
</dbReference>
<keyword evidence="4" id="KW-0540">Nuclease</keyword>
<evidence type="ECO:0000256" key="9">
    <source>
        <dbReference type="ARBA" id="ARBA00023204"/>
    </source>
</evidence>
<dbReference type="InterPro" id="IPR036691">
    <property type="entry name" value="Endo/exonu/phosph_ase_sf"/>
</dbReference>
<dbReference type="STRING" id="1160509.A0A3N4IAT5"/>
<keyword evidence="8" id="KW-0460">Magnesium</keyword>